<reference evidence="2 3" key="1">
    <citation type="submission" date="2020-08" db="EMBL/GenBank/DDBJ databases">
        <title>Bridging the membrane lipid divide: bacteria of the FCB group superphylum have the potential to synthesize archaeal ether lipids.</title>
        <authorList>
            <person name="Villanueva L."/>
            <person name="Von Meijenfeldt F.A.B."/>
            <person name="Westbye A.B."/>
            <person name="Yadav S."/>
            <person name="Hopmans E.C."/>
            <person name="Dutilh B.E."/>
            <person name="Sinninghe Damste J.S."/>
        </authorList>
    </citation>
    <scope>NUCLEOTIDE SEQUENCE [LARGE SCALE GENOMIC DNA]</scope>
    <source>
        <strain evidence="2">NIOZ-UU47</strain>
    </source>
</reference>
<evidence type="ECO:0000313" key="3">
    <source>
        <dbReference type="Proteomes" id="UP000614424"/>
    </source>
</evidence>
<keyword evidence="1" id="KW-0812">Transmembrane</keyword>
<keyword evidence="1" id="KW-1133">Transmembrane helix</keyword>
<evidence type="ECO:0000313" key="2">
    <source>
        <dbReference type="EMBL" id="MBC8317362.1"/>
    </source>
</evidence>
<comment type="caution">
    <text evidence="2">The sequence shown here is derived from an EMBL/GenBank/DDBJ whole genome shotgun (WGS) entry which is preliminary data.</text>
</comment>
<dbReference type="AlphaFoldDB" id="A0A8J6TFF9"/>
<accession>A0A8J6TFF9</accession>
<sequence length="102" mass="11217">MDAQAIIAIFGLMVLGFMVFVIYFILKILQFVIQATNLYKKMVTRQDMMIKLLKDIRGGGNPQNNNDISIMSGDINECQKCGASVTDDSSSPYCGNCGAKLL</sequence>
<dbReference type="EMBL" id="JACNJZ010000084">
    <property type="protein sequence ID" value="MBC8317362.1"/>
    <property type="molecule type" value="Genomic_DNA"/>
</dbReference>
<proteinExistence type="predicted"/>
<protein>
    <submittedName>
        <fullName evidence="2">Zinc ribbon domain-containing protein</fullName>
    </submittedName>
</protein>
<name>A0A8J6TFF9_9BACT</name>
<feature type="transmembrane region" description="Helical" evidence="1">
    <location>
        <begin position="6"/>
        <end position="26"/>
    </location>
</feature>
<gene>
    <name evidence="2" type="ORF">H8E41_05610</name>
</gene>
<evidence type="ECO:0000256" key="1">
    <source>
        <dbReference type="SAM" id="Phobius"/>
    </source>
</evidence>
<dbReference type="Proteomes" id="UP000614424">
    <property type="component" value="Unassembled WGS sequence"/>
</dbReference>
<keyword evidence="1" id="KW-0472">Membrane</keyword>
<organism evidence="2 3">
    <name type="scientific">Candidatus Desulfobia pelagia</name>
    <dbReference type="NCBI Taxonomy" id="2841692"/>
    <lineage>
        <taxon>Bacteria</taxon>
        <taxon>Pseudomonadati</taxon>
        <taxon>Thermodesulfobacteriota</taxon>
        <taxon>Desulfobulbia</taxon>
        <taxon>Desulfobulbales</taxon>
        <taxon>Desulfobulbaceae</taxon>
        <taxon>Candidatus Desulfobia</taxon>
    </lineage>
</organism>